<keyword evidence="2" id="KW-1185">Reference proteome</keyword>
<name>A0A9P4PIT7_9PLEO</name>
<dbReference type="Proteomes" id="UP000799764">
    <property type="component" value="Unassembled WGS sequence"/>
</dbReference>
<protein>
    <submittedName>
        <fullName evidence="1">Uncharacterized protein</fullName>
    </submittedName>
</protein>
<organism evidence="1 2">
    <name type="scientific">Karstenula rhodostoma CBS 690.94</name>
    <dbReference type="NCBI Taxonomy" id="1392251"/>
    <lineage>
        <taxon>Eukaryota</taxon>
        <taxon>Fungi</taxon>
        <taxon>Dikarya</taxon>
        <taxon>Ascomycota</taxon>
        <taxon>Pezizomycotina</taxon>
        <taxon>Dothideomycetes</taxon>
        <taxon>Pleosporomycetidae</taxon>
        <taxon>Pleosporales</taxon>
        <taxon>Massarineae</taxon>
        <taxon>Didymosphaeriaceae</taxon>
        <taxon>Karstenula</taxon>
    </lineage>
</organism>
<sequence length="117" mass="14015">MLCPHFHAHDFDNNTDHNKSYYDYFVWGNHDGDSPYHHWSSWRSRVDYCDNPNYNRALNFNCDRSFNFDSNLYFHRDFSYDRVLNHYADLDCNRSFNCNRDLNNNGGVSCDGALNHD</sequence>
<dbReference type="AlphaFoldDB" id="A0A9P4PIT7"/>
<dbReference type="EMBL" id="MU001500">
    <property type="protein sequence ID" value="KAF2444732.1"/>
    <property type="molecule type" value="Genomic_DNA"/>
</dbReference>
<accession>A0A9P4PIT7</accession>
<proteinExistence type="predicted"/>
<evidence type="ECO:0000313" key="1">
    <source>
        <dbReference type="EMBL" id="KAF2444732.1"/>
    </source>
</evidence>
<reference evidence="1" key="1">
    <citation type="journal article" date="2020" name="Stud. Mycol.">
        <title>101 Dothideomycetes genomes: a test case for predicting lifestyles and emergence of pathogens.</title>
        <authorList>
            <person name="Haridas S."/>
            <person name="Albert R."/>
            <person name="Binder M."/>
            <person name="Bloem J."/>
            <person name="Labutti K."/>
            <person name="Salamov A."/>
            <person name="Andreopoulos B."/>
            <person name="Baker S."/>
            <person name="Barry K."/>
            <person name="Bills G."/>
            <person name="Bluhm B."/>
            <person name="Cannon C."/>
            <person name="Castanera R."/>
            <person name="Culley D."/>
            <person name="Daum C."/>
            <person name="Ezra D."/>
            <person name="Gonzalez J."/>
            <person name="Henrissat B."/>
            <person name="Kuo A."/>
            <person name="Liang C."/>
            <person name="Lipzen A."/>
            <person name="Lutzoni F."/>
            <person name="Magnuson J."/>
            <person name="Mondo S."/>
            <person name="Nolan M."/>
            <person name="Ohm R."/>
            <person name="Pangilinan J."/>
            <person name="Park H.-J."/>
            <person name="Ramirez L."/>
            <person name="Alfaro M."/>
            <person name="Sun H."/>
            <person name="Tritt A."/>
            <person name="Yoshinaga Y."/>
            <person name="Zwiers L.-H."/>
            <person name="Turgeon B."/>
            <person name="Goodwin S."/>
            <person name="Spatafora J."/>
            <person name="Crous P."/>
            <person name="Grigoriev I."/>
        </authorList>
    </citation>
    <scope>NUCLEOTIDE SEQUENCE</scope>
    <source>
        <strain evidence="1">CBS 690.94</strain>
    </source>
</reference>
<evidence type="ECO:0000313" key="2">
    <source>
        <dbReference type="Proteomes" id="UP000799764"/>
    </source>
</evidence>
<comment type="caution">
    <text evidence="1">The sequence shown here is derived from an EMBL/GenBank/DDBJ whole genome shotgun (WGS) entry which is preliminary data.</text>
</comment>
<gene>
    <name evidence="1" type="ORF">P171DRAFT_281753</name>
</gene>